<sequence length="306" mass="31602">MPANAISNHDGIRTHGPSAADNRLRLDIWSVVLLSSMLAGCAAAPLDRAGSLRSYDGLTQSNGLVARSLLRVSKDDVLAAKTVKIIPTAFSMRAESAAFTPEQRNLVTNAVDRTLCSGLSQRFVVVGLSQPADLTVRAVVTQVKATNATAVGVSKVASVGKSVLLPGVPVPIPRIPIGMGSLSLEAEALDPQGVQKAVMIWGRGANAFLDSGTVAKEGDAYSLAAKFGGDFSKLLVKGKTPFGATPSFPSRASVAALVGRAPKYEACKAFGKSPGVVGFVGERLGLPPKWTDKAPANAETTASKAP</sequence>
<dbReference type="RefSeq" id="WP_092709195.1">
    <property type="nucleotide sequence ID" value="NZ_FMAG01000002.1"/>
</dbReference>
<name>A0A1C3USQ7_9HYPH</name>
<evidence type="ECO:0000313" key="2">
    <source>
        <dbReference type="Proteomes" id="UP000199101"/>
    </source>
</evidence>
<reference evidence="2" key="1">
    <citation type="submission" date="2016-08" db="EMBL/GenBank/DDBJ databases">
        <authorList>
            <person name="Varghese N."/>
            <person name="Submissions Spin"/>
        </authorList>
    </citation>
    <scope>NUCLEOTIDE SEQUENCE [LARGE SCALE GENOMIC DNA]</scope>
    <source>
        <strain evidence="2">HAMBI 2975</strain>
    </source>
</reference>
<keyword evidence="2" id="KW-1185">Reference proteome</keyword>
<proteinExistence type="predicted"/>
<evidence type="ECO:0000313" key="1">
    <source>
        <dbReference type="EMBL" id="SCB18523.1"/>
    </source>
</evidence>
<dbReference type="Proteomes" id="UP000199101">
    <property type="component" value="Unassembled WGS sequence"/>
</dbReference>
<dbReference type="Pfam" id="PF11769">
    <property type="entry name" value="DUF3313"/>
    <property type="match status" value="1"/>
</dbReference>
<dbReference type="OrthoDB" id="7629881at2"/>
<accession>A0A1C3USQ7</accession>
<gene>
    <name evidence="1" type="ORF">GA0061103_2580</name>
</gene>
<organism evidence="1 2">
    <name type="scientific">Rhizobium multihospitium</name>
    <dbReference type="NCBI Taxonomy" id="410764"/>
    <lineage>
        <taxon>Bacteria</taxon>
        <taxon>Pseudomonadati</taxon>
        <taxon>Pseudomonadota</taxon>
        <taxon>Alphaproteobacteria</taxon>
        <taxon>Hyphomicrobiales</taxon>
        <taxon>Rhizobiaceae</taxon>
        <taxon>Rhizobium/Agrobacterium group</taxon>
        <taxon>Rhizobium</taxon>
    </lineage>
</organism>
<dbReference type="InterPro" id="IPR021747">
    <property type="entry name" value="DUF3313"/>
</dbReference>
<protein>
    <recommendedName>
        <fullName evidence="3">DUF3313 domain-containing protein</fullName>
    </recommendedName>
</protein>
<evidence type="ECO:0008006" key="3">
    <source>
        <dbReference type="Google" id="ProtNLM"/>
    </source>
</evidence>
<dbReference type="EMBL" id="FMAG01000002">
    <property type="protein sequence ID" value="SCB18523.1"/>
    <property type="molecule type" value="Genomic_DNA"/>
</dbReference>
<dbReference type="AlphaFoldDB" id="A0A1C3USQ7"/>